<dbReference type="AlphaFoldDB" id="W2CU76"/>
<feature type="domain" description="LTD" evidence="2">
    <location>
        <begin position="47"/>
        <end position="168"/>
    </location>
</feature>
<accession>W2CU76</accession>
<keyword evidence="4" id="KW-1185">Reference proteome</keyword>
<dbReference type="InterPro" id="IPR036415">
    <property type="entry name" value="Lamin_tail_dom_sf"/>
</dbReference>
<dbReference type="EMBL" id="AYYD01000930">
    <property type="protein sequence ID" value="ETK09992.1"/>
    <property type="molecule type" value="Genomic_DNA"/>
</dbReference>
<dbReference type="SUPFAM" id="SSF74853">
    <property type="entry name" value="Lamin A/C globular tail domain"/>
    <property type="match status" value="1"/>
</dbReference>
<sequence length="496" mass="54153">IHSYTYPKAKAGRSIERGEGDKWHLSTDPRGGTPGEENSEGTPDKPDKPEKPKASPGDVLINEVMADPRGLTKLPATEYVELHNTTDHEIDLEGWTFVYDKTSIPLPDAELPAGGYAVLYKAGREISVADGAAEVALKRFPANMINAGKPLALKDPSGTVIHSYTYPKARAGRSIERGEGDKWHLSSDPRGGTPGEENSEGAPDKPDEPDEPDEPNRPNEPDATEQVEPREIILNEILFDPQPRGSEYIELYNRSDRTLSTHGLAIALRKSDGHLGTRHSLTSLATTLAPGDYLVLTSDPNGVTSLIRTPALDVIRRFKLPALNNQGATIVLLRTADSTVVDEVTYSAKWHSSAVKIRRGVALERISPDGSSQEAANWTSASSETGYGTPGYKNSQSGTSSQIEEGATISEPEYNASTRDYLIRYRMDKPDYRCQMAVYSSNGQKVAVIANNQLLTPEGEIRWDGAGLTPGVYVFYVELYHPDGSSQHIRKPLLVH</sequence>
<feature type="region of interest" description="Disordered" evidence="1">
    <location>
        <begin position="172"/>
        <end position="230"/>
    </location>
</feature>
<protein>
    <recommendedName>
        <fullName evidence="2">LTD domain-containing protein</fullName>
    </recommendedName>
</protein>
<feature type="compositionally biased region" description="Basic and acidic residues" evidence="1">
    <location>
        <begin position="173"/>
        <end position="187"/>
    </location>
</feature>
<evidence type="ECO:0000256" key="1">
    <source>
        <dbReference type="SAM" id="MobiDB-lite"/>
    </source>
</evidence>
<evidence type="ECO:0000313" key="3">
    <source>
        <dbReference type="EMBL" id="ETK09992.1"/>
    </source>
</evidence>
<feature type="region of interest" description="Disordered" evidence="1">
    <location>
        <begin position="368"/>
        <end position="410"/>
    </location>
</feature>
<feature type="non-terminal residue" evidence="3">
    <location>
        <position position="1"/>
    </location>
</feature>
<reference evidence="3 4" key="1">
    <citation type="submission" date="2013-11" db="EMBL/GenBank/DDBJ databases">
        <title>Single cell genomics of uncultured Tannerella BU063 (oral taxon 286).</title>
        <authorList>
            <person name="Beall C.J."/>
            <person name="Campbell A.G."/>
            <person name="Griffen A.L."/>
            <person name="Podar M."/>
            <person name="Leys E.J."/>
        </authorList>
    </citation>
    <scope>NUCLEOTIDE SEQUENCE [LARGE SCALE GENOMIC DNA]</scope>
    <source>
        <strain evidence="3">Cell 6/7/9</strain>
    </source>
</reference>
<name>W2CU76_9BACT</name>
<comment type="caution">
    <text evidence="3">The sequence shown here is derived from an EMBL/GenBank/DDBJ whole genome shotgun (WGS) entry which is preliminary data.</text>
</comment>
<dbReference type="InterPro" id="IPR001322">
    <property type="entry name" value="Lamin_tail_dom"/>
</dbReference>
<dbReference type="Proteomes" id="UP000018874">
    <property type="component" value="Unassembled WGS sequence"/>
</dbReference>
<evidence type="ECO:0000313" key="4">
    <source>
        <dbReference type="Proteomes" id="UP000018874"/>
    </source>
</evidence>
<proteinExistence type="predicted"/>
<dbReference type="PATRIC" id="fig|1411021.3.peg.841"/>
<evidence type="ECO:0000259" key="2">
    <source>
        <dbReference type="PROSITE" id="PS51841"/>
    </source>
</evidence>
<feature type="compositionally biased region" description="Basic and acidic residues" evidence="1">
    <location>
        <begin position="42"/>
        <end position="53"/>
    </location>
</feature>
<dbReference type="PROSITE" id="PS51841">
    <property type="entry name" value="LTD"/>
    <property type="match status" value="2"/>
</dbReference>
<feature type="compositionally biased region" description="Basic and acidic residues" evidence="1">
    <location>
        <begin position="13"/>
        <end position="27"/>
    </location>
</feature>
<feature type="domain" description="LTD" evidence="2">
    <location>
        <begin position="219"/>
        <end position="348"/>
    </location>
</feature>
<dbReference type="Gene3D" id="2.60.40.1260">
    <property type="entry name" value="Lamin Tail domain"/>
    <property type="match status" value="1"/>
</dbReference>
<feature type="compositionally biased region" description="Polar residues" evidence="1">
    <location>
        <begin position="369"/>
        <end position="403"/>
    </location>
</feature>
<feature type="region of interest" description="Disordered" evidence="1">
    <location>
        <begin position="1"/>
        <end position="58"/>
    </location>
</feature>
<organism evidence="3 4">
    <name type="scientific">Tannerella sp. oral taxon BU063 isolate Cell 6/7/9</name>
    <dbReference type="NCBI Taxonomy" id="1411021"/>
    <lineage>
        <taxon>Bacteria</taxon>
        <taxon>Pseudomonadati</taxon>
        <taxon>Bacteroidota</taxon>
        <taxon>Bacteroidia</taxon>
        <taxon>Bacteroidales</taxon>
        <taxon>Tannerellaceae</taxon>
        <taxon>Tannerella</taxon>
    </lineage>
</organism>
<gene>
    <name evidence="3" type="ORF">T231_07595</name>
</gene>
<dbReference type="Pfam" id="PF00932">
    <property type="entry name" value="LTD"/>
    <property type="match status" value="2"/>
</dbReference>